<dbReference type="RefSeq" id="WP_130550512.1">
    <property type="nucleotide sequence ID" value="NZ_SHMC01000002.1"/>
</dbReference>
<proteinExistence type="predicted"/>
<dbReference type="OrthoDB" id="9807069at2"/>
<evidence type="ECO:0000256" key="1">
    <source>
        <dbReference type="ARBA" id="ARBA00023015"/>
    </source>
</evidence>
<dbReference type="InterPro" id="IPR036388">
    <property type="entry name" value="WH-like_DNA-bd_sf"/>
</dbReference>
<evidence type="ECO:0000313" key="7">
    <source>
        <dbReference type="Proteomes" id="UP000292627"/>
    </source>
</evidence>
<dbReference type="GO" id="GO:0003677">
    <property type="term" value="F:DNA binding"/>
    <property type="evidence" value="ECO:0007669"/>
    <property type="project" value="UniProtKB-KW"/>
</dbReference>
<keyword evidence="3" id="KW-0804">Transcription</keyword>
<evidence type="ECO:0000256" key="2">
    <source>
        <dbReference type="ARBA" id="ARBA00023125"/>
    </source>
</evidence>
<dbReference type="PROSITE" id="PS51118">
    <property type="entry name" value="HTH_HXLR"/>
    <property type="match status" value="1"/>
</dbReference>
<dbReference type="AlphaFoldDB" id="A0A4Q8LCN1"/>
<evidence type="ECO:0000313" key="6">
    <source>
        <dbReference type="EMBL" id="TAA26638.1"/>
    </source>
</evidence>
<feature type="domain" description="HTH hxlR-type" evidence="5">
    <location>
        <begin position="12"/>
        <end position="110"/>
    </location>
</feature>
<feature type="region of interest" description="Disordered" evidence="4">
    <location>
        <begin position="110"/>
        <end position="133"/>
    </location>
</feature>
<evidence type="ECO:0000259" key="5">
    <source>
        <dbReference type="PROSITE" id="PS51118"/>
    </source>
</evidence>
<dbReference type="PANTHER" id="PTHR33204">
    <property type="entry name" value="TRANSCRIPTIONAL REGULATOR, MARR FAMILY"/>
    <property type="match status" value="1"/>
</dbReference>
<evidence type="ECO:0000256" key="3">
    <source>
        <dbReference type="ARBA" id="ARBA00023163"/>
    </source>
</evidence>
<keyword evidence="1" id="KW-0805">Transcription regulation</keyword>
<comment type="caution">
    <text evidence="6">The sequence shown here is derived from an EMBL/GenBank/DDBJ whole genome shotgun (WGS) entry which is preliminary data.</text>
</comment>
<dbReference type="EMBL" id="SHMC01000002">
    <property type="protein sequence ID" value="TAA26638.1"/>
    <property type="molecule type" value="Genomic_DNA"/>
</dbReference>
<sequence length="133" mass="15094">MRPRRLNPKSGCPVELTVSLISGIWKPILLFHILTRKRRFMELSRLIPTATQRMLTLQLRELEVDGLVIRHVYPEVPPRVEYEATALARTLVPLLYGLREWGERYQVAQGESEGDGARCEDAASPGLAETQQA</sequence>
<protein>
    <submittedName>
        <fullName evidence="6">Transcriptional regulator</fullName>
    </submittedName>
</protein>
<keyword evidence="2" id="KW-0238">DNA-binding</keyword>
<dbReference type="Pfam" id="PF01638">
    <property type="entry name" value="HxlR"/>
    <property type="match status" value="1"/>
</dbReference>
<dbReference type="Gene3D" id="1.10.10.10">
    <property type="entry name" value="Winged helix-like DNA-binding domain superfamily/Winged helix DNA-binding domain"/>
    <property type="match status" value="1"/>
</dbReference>
<accession>A0A4Q8LCN1</accession>
<organism evidence="6 7">
    <name type="scientific">Pseudoxanthomonas winnipegensis</name>
    <dbReference type="NCBI Taxonomy" id="2480810"/>
    <lineage>
        <taxon>Bacteria</taxon>
        <taxon>Pseudomonadati</taxon>
        <taxon>Pseudomonadota</taxon>
        <taxon>Gammaproteobacteria</taxon>
        <taxon>Lysobacterales</taxon>
        <taxon>Lysobacteraceae</taxon>
        <taxon>Pseudoxanthomonas</taxon>
    </lineage>
</organism>
<dbReference type="PANTHER" id="PTHR33204:SF29">
    <property type="entry name" value="TRANSCRIPTIONAL REGULATOR"/>
    <property type="match status" value="1"/>
</dbReference>
<dbReference type="SUPFAM" id="SSF46785">
    <property type="entry name" value="Winged helix' DNA-binding domain"/>
    <property type="match status" value="1"/>
</dbReference>
<dbReference type="InterPro" id="IPR002577">
    <property type="entry name" value="HTH_HxlR"/>
</dbReference>
<dbReference type="Proteomes" id="UP000292627">
    <property type="component" value="Unassembled WGS sequence"/>
</dbReference>
<dbReference type="InterPro" id="IPR036390">
    <property type="entry name" value="WH_DNA-bd_sf"/>
</dbReference>
<evidence type="ECO:0000256" key="4">
    <source>
        <dbReference type="SAM" id="MobiDB-lite"/>
    </source>
</evidence>
<gene>
    <name evidence="6" type="ORF">EA660_05290</name>
</gene>
<reference evidence="6 7" key="1">
    <citation type="submission" date="2019-02" db="EMBL/GenBank/DDBJ databases">
        <title>WGS of Pseudoxanthomonas species novum from clinical isolates.</title>
        <authorList>
            <person name="Bernier A.-M."/>
            <person name="Bernard K."/>
            <person name="Vachon A."/>
        </authorList>
    </citation>
    <scope>NUCLEOTIDE SEQUENCE [LARGE SCALE GENOMIC DNA]</scope>
    <source>
        <strain evidence="6 7">NML171200</strain>
    </source>
</reference>
<name>A0A4Q8LCN1_9GAMM</name>